<evidence type="ECO:0000313" key="3">
    <source>
        <dbReference type="EMBL" id="MBN7820351.1"/>
    </source>
</evidence>
<reference evidence="3 4" key="1">
    <citation type="submission" date="2021-03" db="EMBL/GenBank/DDBJ databases">
        <title>novel species isolated from a fishpond in China.</title>
        <authorList>
            <person name="Lu H."/>
            <person name="Cai Z."/>
        </authorList>
    </citation>
    <scope>NUCLEOTIDE SEQUENCE [LARGE SCALE GENOMIC DNA]</scope>
    <source>
        <strain evidence="3 4">Y57</strain>
    </source>
</reference>
<comment type="caution">
    <text evidence="3">The sequence shown here is derived from an EMBL/GenBank/DDBJ whole genome shotgun (WGS) entry which is preliminary data.</text>
</comment>
<evidence type="ECO:0000256" key="1">
    <source>
        <dbReference type="ARBA" id="ARBA00007435"/>
    </source>
</evidence>
<protein>
    <submittedName>
        <fullName evidence="3">GIY-YIG nuclease family protein</fullName>
    </submittedName>
</protein>
<dbReference type="InterPro" id="IPR035901">
    <property type="entry name" value="GIY-YIG_endonuc_sf"/>
</dbReference>
<feature type="domain" description="GIY-YIG" evidence="2">
    <location>
        <begin position="14"/>
        <end position="91"/>
    </location>
</feature>
<dbReference type="PANTHER" id="PTHR34477">
    <property type="entry name" value="UPF0213 PROTEIN YHBQ"/>
    <property type="match status" value="1"/>
</dbReference>
<dbReference type="EMBL" id="JAFKCS010000009">
    <property type="protein sequence ID" value="MBN7820351.1"/>
    <property type="molecule type" value="Genomic_DNA"/>
</dbReference>
<organism evidence="3 4">
    <name type="scientific">Bowmanella yangjiangensis</name>
    <dbReference type="NCBI Taxonomy" id="2811230"/>
    <lineage>
        <taxon>Bacteria</taxon>
        <taxon>Pseudomonadati</taxon>
        <taxon>Pseudomonadota</taxon>
        <taxon>Gammaproteobacteria</taxon>
        <taxon>Alteromonadales</taxon>
        <taxon>Alteromonadaceae</taxon>
        <taxon>Bowmanella</taxon>
    </lineage>
</organism>
<dbReference type="Pfam" id="PF01541">
    <property type="entry name" value="GIY-YIG"/>
    <property type="match status" value="1"/>
</dbReference>
<dbReference type="InterPro" id="IPR000305">
    <property type="entry name" value="GIY-YIG_endonuc"/>
</dbReference>
<evidence type="ECO:0000313" key="4">
    <source>
        <dbReference type="Proteomes" id="UP000663992"/>
    </source>
</evidence>
<dbReference type="RefSeq" id="WP_206594191.1">
    <property type="nucleotide sequence ID" value="NZ_JAFKCS010000009.1"/>
</dbReference>
<gene>
    <name evidence="3" type="ORF">J0A65_10780</name>
</gene>
<dbReference type="InterPro" id="IPR050190">
    <property type="entry name" value="UPF0213_domain"/>
</dbReference>
<dbReference type="SUPFAM" id="SSF82771">
    <property type="entry name" value="GIY-YIG endonuclease"/>
    <property type="match status" value="1"/>
</dbReference>
<evidence type="ECO:0000259" key="2">
    <source>
        <dbReference type="PROSITE" id="PS50164"/>
    </source>
</evidence>
<name>A0ABS3CW25_9ALTE</name>
<keyword evidence="4" id="KW-1185">Reference proteome</keyword>
<dbReference type="Proteomes" id="UP000663992">
    <property type="component" value="Unassembled WGS sequence"/>
</dbReference>
<dbReference type="PANTHER" id="PTHR34477:SF1">
    <property type="entry name" value="UPF0213 PROTEIN YHBQ"/>
    <property type="match status" value="1"/>
</dbReference>
<dbReference type="PROSITE" id="PS50164">
    <property type="entry name" value="GIY_YIG"/>
    <property type="match status" value="1"/>
</dbReference>
<dbReference type="Gene3D" id="3.40.1440.10">
    <property type="entry name" value="GIY-YIG endonuclease"/>
    <property type="match status" value="1"/>
</dbReference>
<sequence>MTDPLTKINSETASIWYLYIVENRLGHWYTGITTDPERRFAEHQASGKKTAKALRGKGPLVMRYCQPMESRRQASQMEYQLKQLTKAEKRRFVNGQLSLPGE</sequence>
<accession>A0ABS3CW25</accession>
<proteinExistence type="inferred from homology"/>
<dbReference type="CDD" id="cd10456">
    <property type="entry name" value="GIY-YIG_UPF0213"/>
    <property type="match status" value="1"/>
</dbReference>
<comment type="similarity">
    <text evidence="1">Belongs to the UPF0213 family.</text>
</comment>